<dbReference type="Gene3D" id="2.160.20.10">
    <property type="entry name" value="Single-stranded right-handed beta-helix, Pectin lyase-like"/>
    <property type="match status" value="1"/>
</dbReference>
<dbReference type="PANTHER" id="PTHR22990">
    <property type="entry name" value="F-BOX ONLY PROTEIN"/>
    <property type="match status" value="1"/>
</dbReference>
<dbReference type="Pfam" id="PF13229">
    <property type="entry name" value="Beta_helix"/>
    <property type="match status" value="1"/>
</dbReference>
<dbReference type="AlphaFoldDB" id="A0A250X489"/>
<gene>
    <name evidence="4" type="ORF">CEUSTIGMA_g5336.t1</name>
</gene>
<proteinExistence type="predicted"/>
<dbReference type="InterPro" id="IPR011050">
    <property type="entry name" value="Pectin_lyase_fold/virulence"/>
</dbReference>
<feature type="domain" description="Right handed beta helix" evidence="3">
    <location>
        <begin position="223"/>
        <end position="377"/>
    </location>
</feature>
<feature type="compositionally biased region" description="Low complexity" evidence="2">
    <location>
        <begin position="187"/>
        <end position="202"/>
    </location>
</feature>
<comment type="caution">
    <text evidence="4">The sequence shown here is derived from an EMBL/GenBank/DDBJ whole genome shotgun (WGS) entry which is preliminary data.</text>
</comment>
<keyword evidence="5" id="KW-1185">Reference proteome</keyword>
<reference evidence="4 5" key="1">
    <citation type="submission" date="2017-08" db="EMBL/GenBank/DDBJ databases">
        <title>Acidophilic green algal genome provides insights into adaptation to an acidic environment.</title>
        <authorList>
            <person name="Hirooka S."/>
            <person name="Hirose Y."/>
            <person name="Kanesaki Y."/>
            <person name="Higuchi S."/>
            <person name="Fujiwara T."/>
            <person name="Onuma R."/>
            <person name="Era A."/>
            <person name="Ohbayashi R."/>
            <person name="Uzuka A."/>
            <person name="Nozaki H."/>
            <person name="Yoshikawa H."/>
            <person name="Miyagishima S.Y."/>
        </authorList>
    </citation>
    <scope>NUCLEOTIDE SEQUENCE [LARGE SCALE GENOMIC DNA]</scope>
    <source>
        <strain evidence="4 5">NIES-2499</strain>
    </source>
</reference>
<evidence type="ECO:0000259" key="3">
    <source>
        <dbReference type="Pfam" id="PF13229"/>
    </source>
</evidence>
<name>A0A250X489_9CHLO</name>
<dbReference type="PANTHER" id="PTHR22990:SF15">
    <property type="entry name" value="F-BOX ONLY PROTEIN 10"/>
    <property type="match status" value="1"/>
</dbReference>
<feature type="region of interest" description="Disordered" evidence="2">
    <location>
        <begin position="184"/>
        <end position="207"/>
    </location>
</feature>
<dbReference type="InterPro" id="IPR039448">
    <property type="entry name" value="Beta_helix"/>
</dbReference>
<dbReference type="InterPro" id="IPR012334">
    <property type="entry name" value="Pectin_lyas_fold"/>
</dbReference>
<evidence type="ECO:0000313" key="4">
    <source>
        <dbReference type="EMBL" id="GAX77894.1"/>
    </source>
</evidence>
<keyword evidence="1" id="KW-0677">Repeat</keyword>
<dbReference type="STRING" id="1157962.A0A250X489"/>
<evidence type="ECO:0000313" key="5">
    <source>
        <dbReference type="Proteomes" id="UP000232323"/>
    </source>
</evidence>
<organism evidence="4 5">
    <name type="scientific">Chlamydomonas eustigma</name>
    <dbReference type="NCBI Taxonomy" id="1157962"/>
    <lineage>
        <taxon>Eukaryota</taxon>
        <taxon>Viridiplantae</taxon>
        <taxon>Chlorophyta</taxon>
        <taxon>core chlorophytes</taxon>
        <taxon>Chlorophyceae</taxon>
        <taxon>CS clade</taxon>
        <taxon>Chlamydomonadales</taxon>
        <taxon>Chlamydomonadaceae</taxon>
        <taxon>Chlamydomonas</taxon>
    </lineage>
</organism>
<sequence length="399" mass="43023">MFKKQMMTSMRNSHLRDRCQNKKTCCVKTRCESHLGSQPPVNEATLDRRACLVASVCTVPISLIVPHKGLAHANGHYPAAPLVSTNNIELINSTTTAPVSVTRILSVSKESSDRLDPDLAASSSSFPSISEALTEARAGDIIRIASGRYQERLFISKPVILEAFPPGSDAIVVWETNDPYEHTVEITSSSSGDSSQNTSDQSAGLTSSDIGQRLELRNLQRLELRNLRIEHYSKSVANNYAVYITSGSPLLEGCNIRSRSGTGVGIEGAESPVLQRCSIHECEGHGVAMFGSINDLSSSTDMEDVRNTLPQIIECDIYKNKQSGLLIRTGAEPTVSACHIHQNGGFGILLQDSLSKLEGNMIENNAQGALKSTSSAGLDLIDLNLISSQNTVKGRIVSV</sequence>
<dbReference type="GO" id="GO:0006511">
    <property type="term" value="P:ubiquitin-dependent protein catabolic process"/>
    <property type="evidence" value="ECO:0007669"/>
    <property type="project" value="TreeGrafter"/>
</dbReference>
<dbReference type="OrthoDB" id="427974at2759"/>
<accession>A0A250X489</accession>
<dbReference type="InterPro" id="IPR051550">
    <property type="entry name" value="SCF-Subunits/Alg-Epimerases"/>
</dbReference>
<dbReference type="Proteomes" id="UP000232323">
    <property type="component" value="Unassembled WGS sequence"/>
</dbReference>
<dbReference type="EMBL" id="BEGY01000028">
    <property type="protein sequence ID" value="GAX77894.1"/>
    <property type="molecule type" value="Genomic_DNA"/>
</dbReference>
<evidence type="ECO:0000256" key="1">
    <source>
        <dbReference type="ARBA" id="ARBA00022737"/>
    </source>
</evidence>
<protein>
    <recommendedName>
        <fullName evidence="3">Right handed beta helix domain-containing protein</fullName>
    </recommendedName>
</protein>
<evidence type="ECO:0000256" key="2">
    <source>
        <dbReference type="SAM" id="MobiDB-lite"/>
    </source>
</evidence>
<dbReference type="InterPro" id="IPR006626">
    <property type="entry name" value="PbH1"/>
</dbReference>
<dbReference type="SMART" id="SM00710">
    <property type="entry name" value="PbH1"/>
    <property type="match status" value="4"/>
</dbReference>
<dbReference type="SUPFAM" id="SSF51126">
    <property type="entry name" value="Pectin lyase-like"/>
    <property type="match status" value="1"/>
</dbReference>